<evidence type="ECO:0000313" key="5">
    <source>
        <dbReference type="EMBL" id="SFF57051.1"/>
    </source>
</evidence>
<feature type="domain" description="HTH araC/xylS-type" evidence="4">
    <location>
        <begin position="258"/>
        <end position="358"/>
    </location>
</feature>
<name>A0A1I2JW63_9GAMM</name>
<protein>
    <submittedName>
        <fullName evidence="5">Transcriptional regulator, AraC family</fullName>
    </submittedName>
</protein>
<organism evidence="5 6">
    <name type="scientific">Fontimonas thermophila</name>
    <dbReference type="NCBI Taxonomy" id="1076937"/>
    <lineage>
        <taxon>Bacteria</taxon>
        <taxon>Pseudomonadati</taxon>
        <taxon>Pseudomonadota</taxon>
        <taxon>Gammaproteobacteria</taxon>
        <taxon>Nevskiales</taxon>
        <taxon>Nevskiaceae</taxon>
        <taxon>Fontimonas</taxon>
    </lineage>
</organism>
<dbReference type="STRING" id="1076937.SAMN04488120_10971"/>
<evidence type="ECO:0000259" key="4">
    <source>
        <dbReference type="PROSITE" id="PS01124"/>
    </source>
</evidence>
<gene>
    <name evidence="5" type="ORF">SAMN04488120_10971</name>
</gene>
<evidence type="ECO:0000313" key="6">
    <source>
        <dbReference type="Proteomes" id="UP000199771"/>
    </source>
</evidence>
<keyword evidence="3" id="KW-0804">Transcription</keyword>
<proteinExistence type="predicted"/>
<dbReference type="Gene3D" id="1.10.10.60">
    <property type="entry name" value="Homeodomain-like"/>
    <property type="match status" value="1"/>
</dbReference>
<dbReference type="Proteomes" id="UP000199771">
    <property type="component" value="Unassembled WGS sequence"/>
</dbReference>
<dbReference type="InterPro" id="IPR018060">
    <property type="entry name" value="HTH_AraC"/>
</dbReference>
<dbReference type="PANTHER" id="PTHR47894:SF1">
    <property type="entry name" value="HTH-TYPE TRANSCRIPTIONAL REGULATOR VQSM"/>
    <property type="match status" value="1"/>
</dbReference>
<evidence type="ECO:0000256" key="3">
    <source>
        <dbReference type="ARBA" id="ARBA00023163"/>
    </source>
</evidence>
<dbReference type="PROSITE" id="PS01124">
    <property type="entry name" value="HTH_ARAC_FAMILY_2"/>
    <property type="match status" value="1"/>
</dbReference>
<dbReference type="EMBL" id="FOOC01000009">
    <property type="protein sequence ID" value="SFF57051.1"/>
    <property type="molecule type" value="Genomic_DNA"/>
</dbReference>
<evidence type="ECO:0000256" key="2">
    <source>
        <dbReference type="ARBA" id="ARBA00023125"/>
    </source>
</evidence>
<keyword evidence="2" id="KW-0238">DNA-binding</keyword>
<evidence type="ECO:0000256" key="1">
    <source>
        <dbReference type="ARBA" id="ARBA00023015"/>
    </source>
</evidence>
<dbReference type="SUPFAM" id="SSF46689">
    <property type="entry name" value="Homeodomain-like"/>
    <property type="match status" value="1"/>
</dbReference>
<dbReference type="OrthoDB" id="5582699at2"/>
<dbReference type="GO" id="GO:0005829">
    <property type="term" value="C:cytosol"/>
    <property type="evidence" value="ECO:0007669"/>
    <property type="project" value="TreeGrafter"/>
</dbReference>
<dbReference type="InterPro" id="IPR009057">
    <property type="entry name" value="Homeodomain-like_sf"/>
</dbReference>
<dbReference type="PANTHER" id="PTHR47894">
    <property type="entry name" value="HTH-TYPE TRANSCRIPTIONAL REGULATOR GADX"/>
    <property type="match status" value="1"/>
</dbReference>
<dbReference type="SMART" id="SM00342">
    <property type="entry name" value="HTH_ARAC"/>
    <property type="match status" value="1"/>
</dbReference>
<sequence length="374" mass="40841">MHRIVSRAALRVYVRRERRDCENGSAMRTAAIACEPWVTAAVLVQLLESAALPPEAAQSIRRAMADEGVTLAHLIRDALPVPLRWLAPPGTGLTAERAACIGYAAGREVRPTTFPPLSLSLISASTVAEVVRLLDYLPVVTNALHAEVTHLEPTVDIRFSPRARDPVLDAFVAFYFAAAFPRLLSLLAVRPLTLNVALAAPRPRGLPDDPCNPMPRFDAARHRLWLPASELTIECRFADHSTHRAQLAALAATRMPTDPLIEQLRELLYQRPQRVSVEAAAAALGMSVATLKRRLRAGGTAFRTLREAVSRERAIRLLGDPTVSIETVADALGYSEPANFAHAFKRWTGLAPGVFRRRLVGRAAVARAVRDAVP</sequence>
<reference evidence="5 6" key="1">
    <citation type="submission" date="2016-10" db="EMBL/GenBank/DDBJ databases">
        <authorList>
            <person name="de Groot N.N."/>
        </authorList>
    </citation>
    <scope>NUCLEOTIDE SEQUENCE [LARGE SCALE GENOMIC DNA]</scope>
    <source>
        <strain evidence="5 6">DSM 23609</strain>
    </source>
</reference>
<dbReference type="AlphaFoldDB" id="A0A1I2JW63"/>
<dbReference type="GO" id="GO:0003700">
    <property type="term" value="F:DNA-binding transcription factor activity"/>
    <property type="evidence" value="ECO:0007669"/>
    <property type="project" value="InterPro"/>
</dbReference>
<keyword evidence="1" id="KW-0805">Transcription regulation</keyword>
<dbReference type="Pfam" id="PF12833">
    <property type="entry name" value="HTH_18"/>
    <property type="match status" value="1"/>
</dbReference>
<accession>A0A1I2JW63</accession>
<dbReference type="GO" id="GO:0000976">
    <property type="term" value="F:transcription cis-regulatory region binding"/>
    <property type="evidence" value="ECO:0007669"/>
    <property type="project" value="TreeGrafter"/>
</dbReference>
<keyword evidence="6" id="KW-1185">Reference proteome</keyword>